<dbReference type="GO" id="GO:0006011">
    <property type="term" value="P:UDP-alpha-D-glucose metabolic process"/>
    <property type="evidence" value="ECO:0007669"/>
    <property type="project" value="InterPro"/>
</dbReference>
<dbReference type="EC" id="2.7.7.9" evidence="2"/>
<sequence>NKTNTTTTTSPEKKPLPRLCLFPQVPPHDTQTTQWPPRLLCPLPPPSTSANDLAQKLLKDYGLTAPVSGSQDQQDYDKAAGAPQQQVPKKERDPAVAAVEQAVQKIVASIDASVNPETGKAYTPAEKLNLTKDLTDFTGVVEAFVNQRGKVIDWQRINPPPKDMIVPYAELAPVAEAAKGAYLDKLVVLKLNGGLGTTMGCVGPKSAIEVHSKHTFPRLIVQQITHL</sequence>
<evidence type="ECO:0000256" key="1">
    <source>
        <dbReference type="ARBA" id="ARBA00010401"/>
    </source>
</evidence>
<evidence type="ECO:0000256" key="2">
    <source>
        <dbReference type="ARBA" id="ARBA00012415"/>
    </source>
</evidence>
<keyword evidence="4" id="KW-0548">Nucleotidyltransferase</keyword>
<comment type="similarity">
    <text evidence="1">Belongs to the UDPGP type 1 family.</text>
</comment>
<feature type="non-terminal residue" evidence="6">
    <location>
        <position position="1"/>
    </location>
</feature>
<feature type="region of interest" description="Disordered" evidence="5">
    <location>
        <begin position="1"/>
        <end position="51"/>
    </location>
</feature>
<name>J9XT07_ACACA</name>
<feature type="non-terminal residue" evidence="6">
    <location>
        <position position="227"/>
    </location>
</feature>
<dbReference type="VEuPathDB" id="AmoebaDB:ACA1_187280"/>
<evidence type="ECO:0000313" key="6">
    <source>
        <dbReference type="EMBL" id="AFS31341.1"/>
    </source>
</evidence>
<dbReference type="PANTHER" id="PTHR43511">
    <property type="match status" value="1"/>
</dbReference>
<evidence type="ECO:0000256" key="3">
    <source>
        <dbReference type="ARBA" id="ARBA00022679"/>
    </source>
</evidence>
<evidence type="ECO:0000256" key="5">
    <source>
        <dbReference type="SAM" id="MobiDB-lite"/>
    </source>
</evidence>
<dbReference type="InterPro" id="IPR016267">
    <property type="entry name" value="UDPGP_trans"/>
</dbReference>
<dbReference type="GO" id="GO:0003983">
    <property type="term" value="F:UTP:glucose-1-phosphate uridylyltransferase activity"/>
    <property type="evidence" value="ECO:0007669"/>
    <property type="project" value="UniProtKB-EC"/>
</dbReference>
<keyword evidence="3" id="KW-0808">Transferase</keyword>
<dbReference type="Pfam" id="PF01704">
    <property type="entry name" value="UDPGP"/>
    <property type="match status" value="1"/>
</dbReference>
<dbReference type="InterPro" id="IPR029044">
    <property type="entry name" value="Nucleotide-diphossugar_trans"/>
</dbReference>
<accession>J9XT07</accession>
<dbReference type="AlphaFoldDB" id="J9XT07"/>
<organism evidence="6">
    <name type="scientific">Acanthamoeba castellanii</name>
    <name type="common">Amoeba</name>
    <dbReference type="NCBI Taxonomy" id="5755"/>
    <lineage>
        <taxon>Eukaryota</taxon>
        <taxon>Amoebozoa</taxon>
        <taxon>Discosea</taxon>
        <taxon>Longamoebia</taxon>
        <taxon>Centramoebida</taxon>
        <taxon>Acanthamoebidae</taxon>
        <taxon>Acanthamoeba</taxon>
    </lineage>
</organism>
<feature type="region of interest" description="Disordered" evidence="5">
    <location>
        <begin position="65"/>
        <end position="92"/>
    </location>
</feature>
<reference evidence="6" key="1">
    <citation type="submission" date="2012-07" db="EMBL/GenBank/DDBJ databases">
        <authorList>
            <person name="Moon E.-K."/>
            <person name="Chung D.-I."/>
            <person name="Hong Y."/>
            <person name="Kong H.-H."/>
        </authorList>
    </citation>
    <scope>NUCLEOTIDE SEQUENCE</scope>
</reference>
<protein>
    <recommendedName>
        <fullName evidence="2">UTP--glucose-1-phosphate uridylyltransferase</fullName>
        <ecNumber evidence="2">2.7.7.9</ecNumber>
    </recommendedName>
</protein>
<dbReference type="EMBL" id="JX312798">
    <property type="protein sequence ID" value="AFS31341.1"/>
    <property type="molecule type" value="mRNA"/>
</dbReference>
<evidence type="ECO:0000256" key="4">
    <source>
        <dbReference type="ARBA" id="ARBA00022695"/>
    </source>
</evidence>
<dbReference type="InterPro" id="IPR002618">
    <property type="entry name" value="UDPGP_fam"/>
</dbReference>
<dbReference type="Gene3D" id="3.90.550.10">
    <property type="entry name" value="Spore Coat Polysaccharide Biosynthesis Protein SpsA, Chain A"/>
    <property type="match status" value="1"/>
</dbReference>
<dbReference type="SUPFAM" id="SSF53448">
    <property type="entry name" value="Nucleotide-diphospho-sugar transferases"/>
    <property type="match status" value="1"/>
</dbReference>
<proteinExistence type="evidence at transcript level"/>